<dbReference type="EMBL" id="UGSC01000002">
    <property type="protein sequence ID" value="SUE13182.1"/>
    <property type="molecule type" value="Genomic_DNA"/>
</dbReference>
<evidence type="ECO:0000313" key="3">
    <source>
        <dbReference type="EMBL" id="SUE13182.1"/>
    </source>
</evidence>
<dbReference type="InterPro" id="IPR036388">
    <property type="entry name" value="WH-like_DNA-bd_sf"/>
</dbReference>
<evidence type="ECO:0000256" key="2">
    <source>
        <dbReference type="ARBA" id="ARBA00023163"/>
    </source>
</evidence>
<reference evidence="3 4" key="1">
    <citation type="submission" date="2018-06" db="EMBL/GenBank/DDBJ databases">
        <authorList>
            <consortium name="Pathogen Informatics"/>
            <person name="Doyle S."/>
        </authorList>
    </citation>
    <scope>NUCLEOTIDE SEQUENCE [LARGE SCALE GENOMIC DNA]</scope>
    <source>
        <strain evidence="3 4">NCTC10343</strain>
    </source>
</reference>
<name>A0A379LTE3_PAEPO</name>
<dbReference type="GeneID" id="93350969"/>
<sequence length="239" mass="28473">MSTRLEKMSKRLGKSGQRETVISLRQAEKKEWIKRIRFNNKKLADEVLIVEKKWAKLAYELDDRFRDKKRDLITYPIVRNLLEREADRWSRTYRNKRLTREDFLSKFYETAWLTIEKYSWIHSTYLYIQIRTAIKSCAKDMLRAIDCNSRYAFHSSLSLAEGFEDFYPDASGDLEDVVMERIFQENLSTQDKGVWRALCEGQSQRETAKELGKHRKTVSNSVARIKNKYNEFYKGMYGA</sequence>
<keyword evidence="2" id="KW-0804">Transcription</keyword>
<dbReference type="GO" id="GO:0003677">
    <property type="term" value="F:DNA binding"/>
    <property type="evidence" value="ECO:0007669"/>
    <property type="project" value="InterPro"/>
</dbReference>
<proteinExistence type="predicted"/>
<dbReference type="SUPFAM" id="SSF46894">
    <property type="entry name" value="C-terminal effector domain of the bipartite response regulators"/>
    <property type="match status" value="1"/>
</dbReference>
<accession>A0A379LTE3</accession>
<evidence type="ECO:0000313" key="4">
    <source>
        <dbReference type="Proteomes" id="UP000254400"/>
    </source>
</evidence>
<dbReference type="InterPro" id="IPR016032">
    <property type="entry name" value="Sig_transdc_resp-reg_C-effctor"/>
</dbReference>
<dbReference type="Gene3D" id="1.10.10.10">
    <property type="entry name" value="Winged helix-like DNA-binding domain superfamily/Winged helix DNA-binding domain"/>
    <property type="match status" value="1"/>
</dbReference>
<protein>
    <submittedName>
        <fullName evidence="3">RNA polymerase factor sigma-70</fullName>
    </submittedName>
</protein>
<gene>
    <name evidence="3" type="ORF">NCTC10343_05604</name>
</gene>
<evidence type="ECO:0000256" key="1">
    <source>
        <dbReference type="ARBA" id="ARBA00023015"/>
    </source>
</evidence>
<dbReference type="GO" id="GO:0006355">
    <property type="term" value="P:regulation of DNA-templated transcription"/>
    <property type="evidence" value="ECO:0007669"/>
    <property type="project" value="InterPro"/>
</dbReference>
<organism evidence="3 4">
    <name type="scientific">Paenibacillus polymyxa</name>
    <name type="common">Bacillus polymyxa</name>
    <dbReference type="NCBI Taxonomy" id="1406"/>
    <lineage>
        <taxon>Bacteria</taxon>
        <taxon>Bacillati</taxon>
        <taxon>Bacillota</taxon>
        <taxon>Bacilli</taxon>
        <taxon>Bacillales</taxon>
        <taxon>Paenibacillaceae</taxon>
        <taxon>Paenibacillus</taxon>
    </lineage>
</organism>
<keyword evidence="1" id="KW-0805">Transcription regulation</keyword>
<dbReference type="AlphaFoldDB" id="A0A379LTE3"/>
<dbReference type="RefSeq" id="WP_019688367.1">
    <property type="nucleotide sequence ID" value="NZ_CP036497.1"/>
</dbReference>
<dbReference type="Proteomes" id="UP000254400">
    <property type="component" value="Unassembled WGS sequence"/>
</dbReference>